<dbReference type="GO" id="GO:0005886">
    <property type="term" value="C:plasma membrane"/>
    <property type="evidence" value="ECO:0007669"/>
    <property type="project" value="UniProtKB-SubCell"/>
</dbReference>
<keyword evidence="5 6" id="KW-0472">Membrane</keyword>
<sequence>MPVYVVFLAVSFLASIVGAVCGIGGGVIIKPVLDAFGVLDVSAISFLSGCTVLAMSLYSVGRNKIAGTLSVDMSTGTPLAAGAAVGGVVGKYMFQAVRQMFENQNTVGAVQAACLMILTLGTLIYTLKKSCIKTHHLKNVPACLAIGLFLGILSSFLGIGGGPINLVILFYFFSMTTKVAAQNSLYIILFSQVTSLVVSVFTGTMPSVEWGILAGMVVCGVLGGITGRWFNKRMNDRMVDKMFMILMVMIIFINIYNIFYYA</sequence>
<evidence type="ECO:0000313" key="8">
    <source>
        <dbReference type="Proteomes" id="UP000095651"/>
    </source>
</evidence>
<feature type="transmembrane region" description="Helical" evidence="6">
    <location>
        <begin position="36"/>
        <end position="58"/>
    </location>
</feature>
<evidence type="ECO:0000256" key="2">
    <source>
        <dbReference type="ARBA" id="ARBA00009142"/>
    </source>
</evidence>
<dbReference type="Pfam" id="PF01925">
    <property type="entry name" value="TauE"/>
    <property type="match status" value="1"/>
</dbReference>
<dbReference type="AlphaFoldDB" id="A0A174LVY0"/>
<feature type="transmembrane region" description="Helical" evidence="6">
    <location>
        <begin position="210"/>
        <end position="230"/>
    </location>
</feature>
<gene>
    <name evidence="7" type="ORF">ERS852407_05447</name>
</gene>
<organism evidence="7 8">
    <name type="scientific">Hungatella hathewayi</name>
    <dbReference type="NCBI Taxonomy" id="154046"/>
    <lineage>
        <taxon>Bacteria</taxon>
        <taxon>Bacillati</taxon>
        <taxon>Bacillota</taxon>
        <taxon>Clostridia</taxon>
        <taxon>Lachnospirales</taxon>
        <taxon>Lachnospiraceae</taxon>
        <taxon>Hungatella</taxon>
    </lineage>
</organism>
<accession>A0A174LVY0</accession>
<feature type="transmembrane region" description="Helical" evidence="6">
    <location>
        <begin position="185"/>
        <end position="204"/>
    </location>
</feature>
<dbReference type="InterPro" id="IPR051598">
    <property type="entry name" value="TSUP/Inactive_protease-like"/>
</dbReference>
<proteinExistence type="inferred from homology"/>
<keyword evidence="4 6" id="KW-1133">Transmembrane helix</keyword>
<feature type="transmembrane region" description="Helical" evidence="6">
    <location>
        <begin position="78"/>
        <end position="94"/>
    </location>
</feature>
<evidence type="ECO:0000256" key="6">
    <source>
        <dbReference type="RuleBase" id="RU363041"/>
    </source>
</evidence>
<evidence type="ECO:0000256" key="4">
    <source>
        <dbReference type="ARBA" id="ARBA00022989"/>
    </source>
</evidence>
<feature type="transmembrane region" description="Helical" evidence="6">
    <location>
        <begin position="106"/>
        <end position="125"/>
    </location>
</feature>
<dbReference type="PANTHER" id="PTHR43701">
    <property type="entry name" value="MEMBRANE TRANSPORTER PROTEIN MJ0441-RELATED"/>
    <property type="match status" value="1"/>
</dbReference>
<keyword evidence="6" id="KW-1003">Cell membrane</keyword>
<feature type="transmembrane region" description="Helical" evidence="6">
    <location>
        <begin position="145"/>
        <end position="173"/>
    </location>
</feature>
<dbReference type="InterPro" id="IPR002781">
    <property type="entry name" value="TM_pro_TauE-like"/>
</dbReference>
<comment type="similarity">
    <text evidence="2 6">Belongs to the 4-toluene sulfonate uptake permease (TSUP) (TC 2.A.102) family.</text>
</comment>
<dbReference type="Proteomes" id="UP000095651">
    <property type="component" value="Unassembled WGS sequence"/>
</dbReference>
<protein>
    <recommendedName>
        <fullName evidence="6">Probable membrane transporter protein</fullName>
    </recommendedName>
</protein>
<reference evidence="7 8" key="1">
    <citation type="submission" date="2015-09" db="EMBL/GenBank/DDBJ databases">
        <authorList>
            <consortium name="Pathogen Informatics"/>
        </authorList>
    </citation>
    <scope>NUCLEOTIDE SEQUENCE [LARGE SCALE GENOMIC DNA]</scope>
    <source>
        <strain evidence="7 8">2789STDY5608850</strain>
    </source>
</reference>
<feature type="transmembrane region" description="Helical" evidence="6">
    <location>
        <begin position="6"/>
        <end position="29"/>
    </location>
</feature>
<name>A0A174LVY0_9FIRM</name>
<keyword evidence="3 6" id="KW-0812">Transmembrane</keyword>
<feature type="transmembrane region" description="Helical" evidence="6">
    <location>
        <begin position="242"/>
        <end position="261"/>
    </location>
</feature>
<evidence type="ECO:0000256" key="3">
    <source>
        <dbReference type="ARBA" id="ARBA00022692"/>
    </source>
</evidence>
<comment type="subcellular location">
    <subcellularLocation>
        <location evidence="6">Cell membrane</location>
        <topology evidence="6">Multi-pass membrane protein</topology>
    </subcellularLocation>
    <subcellularLocation>
        <location evidence="1">Membrane</location>
        <topology evidence="1">Multi-pass membrane protein</topology>
    </subcellularLocation>
</comment>
<evidence type="ECO:0000313" key="7">
    <source>
        <dbReference type="EMBL" id="CUP26138.1"/>
    </source>
</evidence>
<dbReference type="PANTHER" id="PTHR43701:SF2">
    <property type="entry name" value="MEMBRANE TRANSPORTER PROTEIN YJNA-RELATED"/>
    <property type="match status" value="1"/>
</dbReference>
<dbReference type="EMBL" id="CYZE01000023">
    <property type="protein sequence ID" value="CUP26138.1"/>
    <property type="molecule type" value="Genomic_DNA"/>
</dbReference>
<evidence type="ECO:0000256" key="5">
    <source>
        <dbReference type="ARBA" id="ARBA00023136"/>
    </source>
</evidence>
<evidence type="ECO:0000256" key="1">
    <source>
        <dbReference type="ARBA" id="ARBA00004141"/>
    </source>
</evidence>